<dbReference type="Pfam" id="PF05973">
    <property type="entry name" value="Gp49"/>
    <property type="match status" value="1"/>
</dbReference>
<accession>A0A6S6T0V2</accession>
<name>A0A6S6T0V2_9GAMM</name>
<dbReference type="InterPro" id="IPR009241">
    <property type="entry name" value="HigB-like"/>
</dbReference>
<evidence type="ECO:0008006" key="2">
    <source>
        <dbReference type="Google" id="ProtNLM"/>
    </source>
</evidence>
<proteinExistence type="predicted"/>
<organism evidence="1">
    <name type="scientific">uncultured Thiotrichaceae bacterium</name>
    <dbReference type="NCBI Taxonomy" id="298394"/>
    <lineage>
        <taxon>Bacteria</taxon>
        <taxon>Pseudomonadati</taxon>
        <taxon>Pseudomonadota</taxon>
        <taxon>Gammaproteobacteria</taxon>
        <taxon>Thiotrichales</taxon>
        <taxon>Thiotrichaceae</taxon>
        <taxon>environmental samples</taxon>
    </lineage>
</organism>
<reference evidence="1" key="1">
    <citation type="submission" date="2020-01" db="EMBL/GenBank/DDBJ databases">
        <authorList>
            <person name="Meier V. D."/>
            <person name="Meier V D."/>
        </authorList>
    </citation>
    <scope>NUCLEOTIDE SEQUENCE</scope>
    <source>
        <strain evidence="1">HLG_WM_MAG_09</strain>
    </source>
</reference>
<dbReference type="AlphaFoldDB" id="A0A6S6T0V2"/>
<gene>
    <name evidence="1" type="ORF">HELGO_WM79203</name>
</gene>
<dbReference type="EMBL" id="CACVAT010000130">
    <property type="protein sequence ID" value="CAA6809069.1"/>
    <property type="molecule type" value="Genomic_DNA"/>
</dbReference>
<sequence length="111" mass="12787">MKKAIFRGTSLEDIKDFPEAARKDAGFAIDDVQHGRMPSDFKSMTDVGQGVYEIRIKTTPSKDQYRVFYVAKFEDAVYILHAFQKKTQKTAKSDLDKGRKIYKELTEELKS</sequence>
<evidence type="ECO:0000313" key="1">
    <source>
        <dbReference type="EMBL" id="CAA6809069.1"/>
    </source>
</evidence>
<protein>
    <recommendedName>
        <fullName evidence="2">Phage-related protein</fullName>
    </recommendedName>
</protein>